<dbReference type="EMBL" id="JACXIZ010000076">
    <property type="protein sequence ID" value="MBD2848576.1"/>
    <property type="molecule type" value="Genomic_DNA"/>
</dbReference>
<reference evidence="5" key="1">
    <citation type="submission" date="2020-09" db="EMBL/GenBank/DDBJ databases">
        <title>A novel bacterium of genus Paenibacillus, isolated from South China Sea.</title>
        <authorList>
            <person name="Huang H."/>
            <person name="Mo K."/>
            <person name="Hu Y."/>
        </authorList>
    </citation>
    <scope>NUCLEOTIDE SEQUENCE</scope>
    <source>
        <strain evidence="5">IB182496</strain>
    </source>
</reference>
<keyword evidence="2" id="KW-0813">Transport</keyword>
<feature type="signal peptide" evidence="4">
    <location>
        <begin position="1"/>
        <end position="22"/>
    </location>
</feature>
<evidence type="ECO:0000256" key="4">
    <source>
        <dbReference type="SAM" id="SignalP"/>
    </source>
</evidence>
<gene>
    <name evidence="5" type="ORF">IDH44_25640</name>
</gene>
<dbReference type="GO" id="GO:0055052">
    <property type="term" value="C:ATP-binding cassette (ABC) transporter complex, substrate-binding subunit-containing"/>
    <property type="evidence" value="ECO:0007669"/>
    <property type="project" value="TreeGrafter"/>
</dbReference>
<dbReference type="PROSITE" id="PS51257">
    <property type="entry name" value="PROKAR_LIPOPROTEIN"/>
    <property type="match status" value="1"/>
</dbReference>
<dbReference type="SUPFAM" id="SSF53850">
    <property type="entry name" value="Periplasmic binding protein-like II"/>
    <property type="match status" value="1"/>
</dbReference>
<keyword evidence="3 4" id="KW-0732">Signal</keyword>
<dbReference type="PANTHER" id="PTHR30061">
    <property type="entry name" value="MALTOSE-BINDING PERIPLASMIC PROTEIN"/>
    <property type="match status" value="1"/>
</dbReference>
<evidence type="ECO:0000313" key="6">
    <source>
        <dbReference type="Proteomes" id="UP000621560"/>
    </source>
</evidence>
<accession>A0A927BX99</accession>
<evidence type="ECO:0000256" key="2">
    <source>
        <dbReference type="ARBA" id="ARBA00022448"/>
    </source>
</evidence>
<comment type="similarity">
    <text evidence="1">Belongs to the bacterial solute-binding protein 1 family.</text>
</comment>
<dbReference type="Proteomes" id="UP000621560">
    <property type="component" value="Unassembled WGS sequence"/>
</dbReference>
<organism evidence="5 6">
    <name type="scientific">Paenibacillus sabuli</name>
    <dbReference type="NCBI Taxonomy" id="2772509"/>
    <lineage>
        <taxon>Bacteria</taxon>
        <taxon>Bacillati</taxon>
        <taxon>Bacillota</taxon>
        <taxon>Bacilli</taxon>
        <taxon>Bacillales</taxon>
        <taxon>Paenibacillaceae</taxon>
        <taxon>Paenibacillus</taxon>
    </lineage>
</organism>
<comment type="caution">
    <text evidence="5">The sequence shown here is derived from an EMBL/GenBank/DDBJ whole genome shotgun (WGS) entry which is preliminary data.</text>
</comment>
<dbReference type="RefSeq" id="WP_190921670.1">
    <property type="nucleotide sequence ID" value="NZ_JACXIZ010000076.1"/>
</dbReference>
<proteinExistence type="inferred from homology"/>
<evidence type="ECO:0000256" key="3">
    <source>
        <dbReference type="ARBA" id="ARBA00022729"/>
    </source>
</evidence>
<dbReference type="InterPro" id="IPR006059">
    <property type="entry name" value="SBP"/>
</dbReference>
<keyword evidence="6" id="KW-1185">Reference proteome</keyword>
<dbReference type="GO" id="GO:1901982">
    <property type="term" value="F:maltose binding"/>
    <property type="evidence" value="ECO:0007669"/>
    <property type="project" value="TreeGrafter"/>
</dbReference>
<dbReference type="GO" id="GO:0015768">
    <property type="term" value="P:maltose transport"/>
    <property type="evidence" value="ECO:0007669"/>
    <property type="project" value="TreeGrafter"/>
</dbReference>
<feature type="chain" id="PRO_5039416968" evidence="4">
    <location>
        <begin position="23"/>
        <end position="409"/>
    </location>
</feature>
<dbReference type="AlphaFoldDB" id="A0A927BX99"/>
<dbReference type="Pfam" id="PF13416">
    <property type="entry name" value="SBP_bac_8"/>
    <property type="match status" value="1"/>
</dbReference>
<dbReference type="Gene3D" id="3.40.190.10">
    <property type="entry name" value="Periplasmic binding protein-like II"/>
    <property type="match status" value="2"/>
</dbReference>
<evidence type="ECO:0000313" key="5">
    <source>
        <dbReference type="EMBL" id="MBD2848576.1"/>
    </source>
</evidence>
<evidence type="ECO:0000256" key="1">
    <source>
        <dbReference type="ARBA" id="ARBA00008520"/>
    </source>
</evidence>
<dbReference type="PANTHER" id="PTHR30061:SF50">
    <property type="entry name" value="MALTOSE_MALTODEXTRIN-BINDING PERIPLASMIC PROTEIN"/>
    <property type="match status" value="1"/>
</dbReference>
<dbReference type="CDD" id="cd14747">
    <property type="entry name" value="PBP2_MalE"/>
    <property type="match status" value="1"/>
</dbReference>
<protein>
    <submittedName>
        <fullName evidence="5">Sugar ABC transporter substrate-binding protein</fullName>
    </submittedName>
</protein>
<name>A0A927BX99_9BACL</name>
<sequence length="409" mass="45477">MTRHGWKAAALALLAVTLSACGGSGQDAGRTTLKVWAMGEEGKLLEEFAASFEQEHSDIQVDVQAIPWANAHDKLLTAVASGKGPDVLQIGTTWVAEFGEAETFLDLTDYMEEYPNFARDNFFEGATSSTEFDGKIIGIPWYVDTRVLFYRTDLLADVGYPEGPQTWEEVEDAAGQLAARGGRSYGLDIDQQDQNFPFMLAWEQGWQYEIEAGAESFAEPGFVRAMDIYTGFFARGEAPVSDDMDITQAFRQGIKPMFFSGPWMVRTIQDQAPELEGQWNVTLMPEGETRDSLIGGAHMTVFHNSPHVEEALAFISYLADPQTQTEWYDVSKALPAVKSAWDTPALAEDEMLGVFQEQMQHVKAPPLIGQYERIATELRKAIERINVGGTPLDEALERFRDEADSILSR</sequence>
<dbReference type="GO" id="GO:0042956">
    <property type="term" value="P:maltodextrin transmembrane transport"/>
    <property type="evidence" value="ECO:0007669"/>
    <property type="project" value="TreeGrafter"/>
</dbReference>